<dbReference type="InterPro" id="IPR036909">
    <property type="entry name" value="Cyt_c-like_dom_sf"/>
</dbReference>
<dbReference type="RefSeq" id="WP_104974236.1">
    <property type="nucleotide sequence ID" value="NZ_CP014134.1"/>
</dbReference>
<proteinExistence type="predicted"/>
<dbReference type="InterPro" id="IPR024167">
    <property type="entry name" value="Cytochrome_c4-like"/>
</dbReference>
<evidence type="ECO:0000256" key="1">
    <source>
        <dbReference type="ARBA" id="ARBA00004418"/>
    </source>
</evidence>
<protein>
    <submittedName>
        <fullName evidence="11">Cytochrome c-553</fullName>
    </submittedName>
</protein>
<keyword evidence="2" id="KW-0813">Transport</keyword>
<dbReference type="InterPro" id="IPR050597">
    <property type="entry name" value="Cytochrome_c_Oxidase_Subunit"/>
</dbReference>
<keyword evidence="4 8" id="KW-0479">Metal-binding</keyword>
<name>A0ABN5HGY5_9VIBR</name>
<evidence type="ECO:0000256" key="4">
    <source>
        <dbReference type="ARBA" id="ARBA00022723"/>
    </source>
</evidence>
<dbReference type="EMBL" id="CP014134">
    <property type="protein sequence ID" value="AVH26362.1"/>
    <property type="molecule type" value="Genomic_DNA"/>
</dbReference>
<dbReference type="Proteomes" id="UP000237665">
    <property type="component" value="Chromosome 1"/>
</dbReference>
<dbReference type="InterPro" id="IPR009056">
    <property type="entry name" value="Cyt_c-like_dom"/>
</dbReference>
<evidence type="ECO:0000256" key="8">
    <source>
        <dbReference type="PROSITE-ProRule" id="PRU00433"/>
    </source>
</evidence>
<evidence type="ECO:0000256" key="7">
    <source>
        <dbReference type="ARBA" id="ARBA00023004"/>
    </source>
</evidence>
<keyword evidence="5" id="KW-0574">Periplasm</keyword>
<feature type="chain" id="PRO_5046451377" evidence="9">
    <location>
        <begin position="32"/>
        <end position="211"/>
    </location>
</feature>
<evidence type="ECO:0000313" key="11">
    <source>
        <dbReference type="EMBL" id="AVH26362.1"/>
    </source>
</evidence>
<keyword evidence="12" id="KW-1185">Reference proteome</keyword>
<keyword evidence="3 8" id="KW-0349">Heme</keyword>
<dbReference type="Gene3D" id="1.10.760.10">
    <property type="entry name" value="Cytochrome c-like domain"/>
    <property type="match status" value="2"/>
</dbReference>
<keyword evidence="7 8" id="KW-0408">Iron</keyword>
<reference evidence="12" key="1">
    <citation type="submission" date="2017-12" db="EMBL/GenBank/DDBJ databases">
        <title>FDA dAtabase for Regulatory Grade micrObial Sequences (FDA-ARGOS): Supporting development and validation of Infectious Disease Dx tests.</title>
        <authorList>
            <person name="Hoffmann M."/>
            <person name="Allard M."/>
            <person name="Evans P."/>
            <person name="Brown E."/>
            <person name="Tallon L.J."/>
            <person name="Sadzewicz L."/>
            <person name="Sengamalay N."/>
            <person name="Ott S."/>
            <person name="Godinez A."/>
            <person name="Nagaraj S."/>
            <person name="Vavikolanu K."/>
            <person name="Aluvathingal J."/>
            <person name="Nadendla S."/>
            <person name="Hobson J."/>
            <person name="Sichtig H."/>
        </authorList>
    </citation>
    <scope>NUCLEOTIDE SEQUENCE [LARGE SCALE GENOMIC DNA]</scope>
    <source>
        <strain evidence="12">LMG 3418</strain>
    </source>
</reference>
<organism evidence="11 12">
    <name type="scientific">Vibrio diabolicus</name>
    <dbReference type="NCBI Taxonomy" id="50719"/>
    <lineage>
        <taxon>Bacteria</taxon>
        <taxon>Pseudomonadati</taxon>
        <taxon>Pseudomonadota</taxon>
        <taxon>Gammaproteobacteria</taxon>
        <taxon>Vibrionales</taxon>
        <taxon>Vibrionaceae</taxon>
        <taxon>Vibrio</taxon>
        <taxon>Vibrio diabolicus subgroup</taxon>
    </lineage>
</organism>
<evidence type="ECO:0000256" key="2">
    <source>
        <dbReference type="ARBA" id="ARBA00022448"/>
    </source>
</evidence>
<evidence type="ECO:0000259" key="10">
    <source>
        <dbReference type="PROSITE" id="PS51007"/>
    </source>
</evidence>
<evidence type="ECO:0000313" key="12">
    <source>
        <dbReference type="Proteomes" id="UP000237665"/>
    </source>
</evidence>
<dbReference type="PANTHER" id="PTHR33751">
    <property type="entry name" value="CBB3-TYPE CYTOCHROME C OXIDASE SUBUNIT FIXP"/>
    <property type="match status" value="1"/>
</dbReference>
<feature type="signal peptide" evidence="9">
    <location>
        <begin position="1"/>
        <end position="31"/>
    </location>
</feature>
<gene>
    <name evidence="11" type="ORF">AL468_03660</name>
</gene>
<dbReference type="PROSITE" id="PS51007">
    <property type="entry name" value="CYTC"/>
    <property type="match status" value="2"/>
</dbReference>
<feature type="domain" description="Cytochrome c" evidence="10">
    <location>
        <begin position="29"/>
        <end position="120"/>
    </location>
</feature>
<dbReference type="Pfam" id="PF13442">
    <property type="entry name" value="Cytochrome_CBB3"/>
    <property type="match status" value="1"/>
</dbReference>
<evidence type="ECO:0000256" key="9">
    <source>
        <dbReference type="SAM" id="SignalP"/>
    </source>
</evidence>
<sequence length="211" mass="22793">MHQIIKFSLKISSVLAISSALSSALVSHSLASPSELISQYECEACHGPDGVSSDTNIPTIAGIPEFNFFDQMLRYLEGRPANSVSHAYGDTSKKGDMVSIVKSLSEAQIEELAKHYAGLEFVPAMQSFDQALAMKGKAIHAKSCENCHSDGGSNALDEASILAGQQKGYLATTLQQFKQGKRSVDKKMDEAFKGLSADDLNALVEYYASYR</sequence>
<dbReference type="SUPFAM" id="SSF46626">
    <property type="entry name" value="Cytochrome c"/>
    <property type="match status" value="2"/>
</dbReference>
<feature type="domain" description="Cytochrome c" evidence="10">
    <location>
        <begin position="131"/>
        <end position="211"/>
    </location>
</feature>
<dbReference type="PANTHER" id="PTHR33751:SF9">
    <property type="entry name" value="CYTOCHROME C4"/>
    <property type="match status" value="1"/>
</dbReference>
<evidence type="ECO:0000256" key="5">
    <source>
        <dbReference type="ARBA" id="ARBA00022764"/>
    </source>
</evidence>
<keyword evidence="9" id="KW-0732">Signal</keyword>
<dbReference type="PIRSF" id="PIRSF000005">
    <property type="entry name" value="Cytochrome_c4"/>
    <property type="match status" value="1"/>
</dbReference>
<keyword evidence="6" id="KW-0249">Electron transport</keyword>
<evidence type="ECO:0000256" key="6">
    <source>
        <dbReference type="ARBA" id="ARBA00022982"/>
    </source>
</evidence>
<evidence type="ECO:0000256" key="3">
    <source>
        <dbReference type="ARBA" id="ARBA00022617"/>
    </source>
</evidence>
<accession>A0ABN5HGY5</accession>
<comment type="subcellular location">
    <subcellularLocation>
        <location evidence="1">Periplasm</location>
    </subcellularLocation>
</comment>